<dbReference type="OrthoDB" id="1701539at2759"/>
<dbReference type="GO" id="GO:0140359">
    <property type="term" value="F:ABC-type transporter activity"/>
    <property type="evidence" value="ECO:0007669"/>
    <property type="project" value="InterPro"/>
</dbReference>
<dbReference type="GO" id="GO:0016020">
    <property type="term" value="C:membrane"/>
    <property type="evidence" value="ECO:0007669"/>
    <property type="project" value="UniProtKB-SubCell"/>
</dbReference>
<comment type="caution">
    <text evidence="7">The sequence shown here is derived from an EMBL/GenBank/DDBJ whole genome shotgun (WGS) entry which is preliminary data.</text>
</comment>
<evidence type="ECO:0000256" key="5">
    <source>
        <dbReference type="SAM" id="Phobius"/>
    </source>
</evidence>
<dbReference type="AlphaFoldDB" id="A0A2U1LCP6"/>
<dbReference type="Proteomes" id="UP000245207">
    <property type="component" value="Unassembled WGS sequence"/>
</dbReference>
<keyword evidence="3 5" id="KW-1133">Transmembrane helix</keyword>
<evidence type="ECO:0000256" key="4">
    <source>
        <dbReference type="ARBA" id="ARBA00023136"/>
    </source>
</evidence>
<sequence length="153" mass="17512">MPWTFNCKGFQPQERLEIDKDVTMLLIVALIIMSVFFRTTLHHSTVDDGGLYLGELYFSMVILLFNGFTEVPMLVAKLQVIYKHRDLHFYPSNEWLDMYDVSLDSMFEVWTVETGFLDMVLMLSLPCTPPPFTIDKHHSPPLSFEGSGKGGKG</sequence>
<feature type="domain" description="ABC-2 type transporter transmembrane" evidence="6">
    <location>
        <begin position="24"/>
        <end position="92"/>
    </location>
</feature>
<proteinExistence type="predicted"/>
<evidence type="ECO:0000256" key="1">
    <source>
        <dbReference type="ARBA" id="ARBA00004141"/>
    </source>
</evidence>
<gene>
    <name evidence="7" type="ORF">CTI12_AA505450</name>
</gene>
<name>A0A2U1LCP6_ARTAN</name>
<feature type="transmembrane region" description="Helical" evidence="5">
    <location>
        <begin position="21"/>
        <end position="37"/>
    </location>
</feature>
<accession>A0A2U1LCP6</accession>
<dbReference type="EMBL" id="PKPP01010117">
    <property type="protein sequence ID" value="PWA46764.1"/>
    <property type="molecule type" value="Genomic_DNA"/>
</dbReference>
<evidence type="ECO:0000256" key="3">
    <source>
        <dbReference type="ARBA" id="ARBA00022989"/>
    </source>
</evidence>
<evidence type="ECO:0000313" key="7">
    <source>
        <dbReference type="EMBL" id="PWA46764.1"/>
    </source>
</evidence>
<keyword evidence="8" id="KW-1185">Reference proteome</keyword>
<dbReference type="InterPro" id="IPR013525">
    <property type="entry name" value="ABC2_TM"/>
</dbReference>
<keyword evidence="4 5" id="KW-0472">Membrane</keyword>
<dbReference type="PANTHER" id="PTHR48040:SF12">
    <property type="entry name" value="ABC TRANSPORTER G FAMILY MEMBER 32-LIKE ISOFORM X1"/>
    <property type="match status" value="1"/>
</dbReference>
<feature type="transmembrane region" description="Helical" evidence="5">
    <location>
        <begin position="57"/>
        <end position="76"/>
    </location>
</feature>
<organism evidence="7 8">
    <name type="scientific">Artemisia annua</name>
    <name type="common">Sweet wormwood</name>
    <dbReference type="NCBI Taxonomy" id="35608"/>
    <lineage>
        <taxon>Eukaryota</taxon>
        <taxon>Viridiplantae</taxon>
        <taxon>Streptophyta</taxon>
        <taxon>Embryophyta</taxon>
        <taxon>Tracheophyta</taxon>
        <taxon>Spermatophyta</taxon>
        <taxon>Magnoliopsida</taxon>
        <taxon>eudicotyledons</taxon>
        <taxon>Gunneridae</taxon>
        <taxon>Pentapetalae</taxon>
        <taxon>asterids</taxon>
        <taxon>campanulids</taxon>
        <taxon>Asterales</taxon>
        <taxon>Asteraceae</taxon>
        <taxon>Asteroideae</taxon>
        <taxon>Anthemideae</taxon>
        <taxon>Artemisiinae</taxon>
        <taxon>Artemisia</taxon>
    </lineage>
</organism>
<comment type="subcellular location">
    <subcellularLocation>
        <location evidence="1">Membrane</location>
        <topology evidence="1">Multi-pass membrane protein</topology>
    </subcellularLocation>
</comment>
<reference evidence="7 8" key="1">
    <citation type="journal article" date="2018" name="Mol. Plant">
        <title>The genome of Artemisia annua provides insight into the evolution of Asteraceae family and artemisinin biosynthesis.</title>
        <authorList>
            <person name="Shen Q."/>
            <person name="Zhang L."/>
            <person name="Liao Z."/>
            <person name="Wang S."/>
            <person name="Yan T."/>
            <person name="Shi P."/>
            <person name="Liu M."/>
            <person name="Fu X."/>
            <person name="Pan Q."/>
            <person name="Wang Y."/>
            <person name="Lv Z."/>
            <person name="Lu X."/>
            <person name="Zhang F."/>
            <person name="Jiang W."/>
            <person name="Ma Y."/>
            <person name="Chen M."/>
            <person name="Hao X."/>
            <person name="Li L."/>
            <person name="Tang Y."/>
            <person name="Lv G."/>
            <person name="Zhou Y."/>
            <person name="Sun X."/>
            <person name="Brodelius P.E."/>
            <person name="Rose J.K.C."/>
            <person name="Tang K."/>
        </authorList>
    </citation>
    <scope>NUCLEOTIDE SEQUENCE [LARGE SCALE GENOMIC DNA]</scope>
    <source>
        <strain evidence="8">cv. Huhao1</strain>
        <tissue evidence="7">Leaf</tissue>
    </source>
</reference>
<keyword evidence="2 5" id="KW-0812">Transmembrane</keyword>
<protein>
    <recommendedName>
        <fullName evidence="6">ABC-2 type transporter transmembrane domain-containing protein</fullName>
    </recommendedName>
</protein>
<dbReference type="PANTHER" id="PTHR48040">
    <property type="entry name" value="PLEIOTROPIC DRUG RESISTANCE PROTEIN 1-LIKE ISOFORM X1"/>
    <property type="match status" value="1"/>
</dbReference>
<dbReference type="Pfam" id="PF01061">
    <property type="entry name" value="ABC2_membrane"/>
    <property type="match status" value="1"/>
</dbReference>
<evidence type="ECO:0000313" key="8">
    <source>
        <dbReference type="Proteomes" id="UP000245207"/>
    </source>
</evidence>
<evidence type="ECO:0000256" key="2">
    <source>
        <dbReference type="ARBA" id="ARBA00022692"/>
    </source>
</evidence>
<dbReference type="STRING" id="35608.A0A2U1LCP6"/>
<evidence type="ECO:0000259" key="6">
    <source>
        <dbReference type="Pfam" id="PF01061"/>
    </source>
</evidence>